<dbReference type="STRING" id="1871111.GCA_001704615_03014"/>
<evidence type="ECO:0000313" key="2">
    <source>
        <dbReference type="Proteomes" id="UP000245977"/>
    </source>
</evidence>
<gene>
    <name evidence="1" type="ORF">DJ533_17105</name>
</gene>
<accession>A0A2S2FGQ5</accession>
<evidence type="ECO:0008006" key="3">
    <source>
        <dbReference type="Google" id="ProtNLM"/>
    </source>
</evidence>
<dbReference type="RefSeq" id="WP_065993729.1">
    <property type="nucleotide sequence ID" value="NZ_CP029397.2"/>
</dbReference>
<organism evidence="1 2">
    <name type="scientific">Acinetobacter defluvii</name>
    <dbReference type="NCBI Taxonomy" id="1871111"/>
    <lineage>
        <taxon>Bacteria</taxon>
        <taxon>Pseudomonadati</taxon>
        <taxon>Pseudomonadota</taxon>
        <taxon>Gammaproteobacteria</taxon>
        <taxon>Moraxellales</taxon>
        <taxon>Moraxellaceae</taxon>
        <taxon>Acinetobacter</taxon>
    </lineage>
</organism>
<sequence length="420" mass="48395">MDKQIIFEDDHIRAIYLQGTTDTLVLSFGDLITRAKGLSINAEKSLMKYDYSVVGIMPKQKSWFPASSMLALLEQLQPILKQFKKIVGYGGSMGGYAAIKYSKPLQMTRVVAMVPQYSIDPNEVEDKRYTDFYDATLNADMRIQAHDIVADCEYIIVYDPYFENDKEHYLKIKPLIPQLHTLHLPYTGHDAIAVLANSALLHDFIEYPYDQTYFYKQIRDVKKNSKFYYRSVIAHLLGTHNEALGKILKGIDLQLDSTFLDANLKQTITRILLTNKRVDEQDLQKLGIQVNLAFEEKTQLQDCFGNIIVFNVITQKLESYSQQVIDVNGKYIIPLNVEHSGLVEIEVKKQTYLICMNDRRVTKLFKREDALSMDMNPIVIKKCTDFYVLSYKNLYMRCDASGNCYFDAESVQDTEKFTVV</sequence>
<dbReference type="Proteomes" id="UP000245977">
    <property type="component" value="Chromosome"/>
</dbReference>
<dbReference type="AlphaFoldDB" id="A0A2S2FGQ5"/>
<keyword evidence="2" id="KW-1185">Reference proteome</keyword>
<dbReference type="KEGG" id="adv:DJ533_17105"/>
<dbReference type="OrthoDB" id="7247356at2"/>
<evidence type="ECO:0000313" key="1">
    <source>
        <dbReference type="EMBL" id="AWL30157.1"/>
    </source>
</evidence>
<proteinExistence type="predicted"/>
<dbReference type="SUPFAM" id="SSF53474">
    <property type="entry name" value="alpha/beta-Hydrolases"/>
    <property type="match status" value="1"/>
</dbReference>
<reference evidence="1" key="1">
    <citation type="submission" date="2019-08" db="EMBL/GenBank/DDBJ databases">
        <title>The complete genome of Acinetobacter defluvii strain WCHAD010030.</title>
        <authorList>
            <person name="Hu Y."/>
            <person name="Qin J."/>
            <person name="Feng Y."/>
            <person name="Zong Z."/>
        </authorList>
    </citation>
    <scope>NUCLEOTIDE SEQUENCE</scope>
    <source>
        <strain evidence="1">WCHA30</strain>
    </source>
</reference>
<dbReference type="EMBL" id="CP029397">
    <property type="protein sequence ID" value="AWL30157.1"/>
    <property type="molecule type" value="Genomic_DNA"/>
</dbReference>
<protein>
    <recommendedName>
        <fullName evidence="3">Alpha/beta hydrolase</fullName>
    </recommendedName>
</protein>
<dbReference type="InterPro" id="IPR029058">
    <property type="entry name" value="AB_hydrolase_fold"/>
</dbReference>
<name>A0A2S2FGQ5_9GAMM</name>